<comment type="subcellular location">
    <subcellularLocation>
        <location evidence="1 5">Cell membrane</location>
        <topology evidence="1 5">Multi-pass membrane protein</topology>
    </subcellularLocation>
</comment>
<gene>
    <name evidence="7" type="ORF">DI564_16840</name>
</gene>
<proteinExistence type="inferred from homology"/>
<dbReference type="Gene3D" id="1.10.3720.10">
    <property type="entry name" value="MetI-like"/>
    <property type="match status" value="1"/>
</dbReference>
<dbReference type="InterPro" id="IPR000515">
    <property type="entry name" value="MetI-like"/>
</dbReference>
<comment type="similarity">
    <text evidence="5">Belongs to the binding-protein-dependent transport system permease family.</text>
</comment>
<feature type="transmembrane region" description="Helical" evidence="5">
    <location>
        <begin position="33"/>
        <end position="55"/>
    </location>
</feature>
<feature type="transmembrane region" description="Helical" evidence="5">
    <location>
        <begin position="81"/>
        <end position="103"/>
    </location>
</feature>
<evidence type="ECO:0000256" key="2">
    <source>
        <dbReference type="ARBA" id="ARBA00022692"/>
    </source>
</evidence>
<keyword evidence="3 5" id="KW-1133">Transmembrane helix</keyword>
<dbReference type="GO" id="GO:0005886">
    <property type="term" value="C:plasma membrane"/>
    <property type="evidence" value="ECO:0007669"/>
    <property type="project" value="UniProtKB-SubCell"/>
</dbReference>
<keyword evidence="4 5" id="KW-0472">Membrane</keyword>
<dbReference type="Pfam" id="PF00528">
    <property type="entry name" value="BPD_transp_1"/>
    <property type="match status" value="1"/>
</dbReference>
<dbReference type="PANTHER" id="PTHR42727">
    <property type="entry name" value="PHOSPHATE TRANSPORT SYSTEM PERMEASE PROTEIN"/>
    <property type="match status" value="1"/>
</dbReference>
<accession>A0A2W5JYT2</accession>
<keyword evidence="2 5" id="KW-0812">Transmembrane</keyword>
<dbReference type="PROSITE" id="PS50928">
    <property type="entry name" value="ABC_TM1"/>
    <property type="match status" value="1"/>
</dbReference>
<dbReference type="PANTHER" id="PTHR42727:SF1">
    <property type="entry name" value="PHOSPHATE TRANSPORT SYSTEM PERMEASE"/>
    <property type="match status" value="1"/>
</dbReference>
<feature type="transmembrane region" description="Helical" evidence="5">
    <location>
        <begin position="320"/>
        <end position="343"/>
    </location>
</feature>
<dbReference type="SUPFAM" id="SSF161098">
    <property type="entry name" value="MetI-like"/>
    <property type="match status" value="2"/>
</dbReference>
<feature type="transmembrane region" description="Helical" evidence="5">
    <location>
        <begin position="208"/>
        <end position="231"/>
    </location>
</feature>
<protein>
    <submittedName>
        <fullName evidence="7">ABC transporter permease</fullName>
    </submittedName>
</protein>
<evidence type="ECO:0000256" key="5">
    <source>
        <dbReference type="RuleBase" id="RU363032"/>
    </source>
</evidence>
<reference evidence="7 8" key="1">
    <citation type="submission" date="2017-08" db="EMBL/GenBank/DDBJ databases">
        <title>Infants hospitalized years apart are colonized by the same room-sourced microbial strains.</title>
        <authorList>
            <person name="Brooks B."/>
            <person name="Olm M.R."/>
            <person name="Firek B.A."/>
            <person name="Baker R."/>
            <person name="Thomas B.C."/>
            <person name="Morowitz M.J."/>
            <person name="Banfield J.F."/>
        </authorList>
    </citation>
    <scope>NUCLEOTIDE SEQUENCE [LARGE SCALE GENOMIC DNA]</scope>
    <source>
        <strain evidence="7">S2_005_003_R2_42</strain>
    </source>
</reference>
<feature type="transmembrane region" description="Helical" evidence="5">
    <location>
        <begin position="115"/>
        <end position="137"/>
    </location>
</feature>
<evidence type="ECO:0000313" key="8">
    <source>
        <dbReference type="Proteomes" id="UP000249046"/>
    </source>
</evidence>
<feature type="domain" description="ABC transmembrane type-1" evidence="6">
    <location>
        <begin position="75"/>
        <end position="343"/>
    </location>
</feature>
<feature type="transmembrane region" description="Helical" evidence="5">
    <location>
        <begin position="252"/>
        <end position="273"/>
    </location>
</feature>
<evidence type="ECO:0000259" key="6">
    <source>
        <dbReference type="PROSITE" id="PS50928"/>
    </source>
</evidence>
<name>A0A2W5JYT2_9GAMM</name>
<sequence length="351" mass="36223">MSVPLRAEPALDVAALVQRSRAPRRRRERAGRALAAIGAGAVLASMLAIPVFLLVELLPSTAVPDGTGERLGVLLTGTLKASVLAVLLAFPVGLAAAVHLVSFSTPLQRSRWRPVLDLLAAIPTVVLGLIALTWLAPWLQSRIATLLLLAAAVLAAVIASFAVCRPMLRARPARRPFVALAVGLAAGAGVIAWDPWVGAVAVDRPWNGVLVGLALGVAAVPLICTVSADALQRAWDRHLDAAAALGASRWQALRTLVLPAAAPGLAAAALLALGRCAGETMIVLMASGNTAIASVDPRDGLRSLSAELALSLPAAERGGALWHTLLIATLMLFVLSFACNLAAARLRARSA</sequence>
<organism evidence="7 8">
    <name type="scientific">Rhodanobacter denitrificans</name>
    <dbReference type="NCBI Taxonomy" id="666685"/>
    <lineage>
        <taxon>Bacteria</taxon>
        <taxon>Pseudomonadati</taxon>
        <taxon>Pseudomonadota</taxon>
        <taxon>Gammaproteobacteria</taxon>
        <taxon>Lysobacterales</taxon>
        <taxon>Rhodanobacteraceae</taxon>
        <taxon>Rhodanobacter</taxon>
    </lineage>
</organism>
<keyword evidence="5" id="KW-0813">Transport</keyword>
<comment type="caution">
    <text evidence="7">The sequence shown here is derived from an EMBL/GenBank/DDBJ whole genome shotgun (WGS) entry which is preliminary data.</text>
</comment>
<evidence type="ECO:0000313" key="7">
    <source>
        <dbReference type="EMBL" id="PZQ09996.1"/>
    </source>
</evidence>
<evidence type="ECO:0000256" key="4">
    <source>
        <dbReference type="ARBA" id="ARBA00023136"/>
    </source>
</evidence>
<dbReference type="EMBL" id="QFPO01000023">
    <property type="protein sequence ID" value="PZQ09996.1"/>
    <property type="molecule type" value="Genomic_DNA"/>
</dbReference>
<evidence type="ECO:0000256" key="3">
    <source>
        <dbReference type="ARBA" id="ARBA00022989"/>
    </source>
</evidence>
<dbReference type="Proteomes" id="UP000249046">
    <property type="component" value="Unassembled WGS sequence"/>
</dbReference>
<evidence type="ECO:0000256" key="1">
    <source>
        <dbReference type="ARBA" id="ARBA00004651"/>
    </source>
</evidence>
<dbReference type="InterPro" id="IPR035906">
    <property type="entry name" value="MetI-like_sf"/>
</dbReference>
<feature type="transmembrane region" description="Helical" evidence="5">
    <location>
        <begin position="176"/>
        <end position="196"/>
    </location>
</feature>
<dbReference type="GO" id="GO:0055085">
    <property type="term" value="P:transmembrane transport"/>
    <property type="evidence" value="ECO:0007669"/>
    <property type="project" value="InterPro"/>
</dbReference>
<feature type="transmembrane region" description="Helical" evidence="5">
    <location>
        <begin position="143"/>
        <end position="164"/>
    </location>
</feature>
<dbReference type="AlphaFoldDB" id="A0A2W5JYT2"/>